<dbReference type="EMBL" id="SLXV01000064">
    <property type="protein sequence ID" value="TCP61242.1"/>
    <property type="molecule type" value="Genomic_DNA"/>
</dbReference>
<dbReference type="AlphaFoldDB" id="A0A4R2RCV9"/>
<name>A0A4R2RCV9_9BACL</name>
<proteinExistence type="predicted"/>
<reference evidence="1 2" key="1">
    <citation type="submission" date="2019-03" db="EMBL/GenBank/DDBJ databases">
        <title>Genomic Encyclopedia of Type Strains, Phase IV (KMG-IV): sequencing the most valuable type-strain genomes for metagenomic binning, comparative biology and taxonomic classification.</title>
        <authorList>
            <person name="Goeker M."/>
        </authorList>
    </citation>
    <scope>NUCLEOTIDE SEQUENCE [LARGE SCALE GENOMIC DNA]</scope>
    <source>
        <strain evidence="1 2">DSM 46831</strain>
    </source>
</reference>
<gene>
    <name evidence="1" type="ORF">EDD57_1648</name>
</gene>
<comment type="caution">
    <text evidence="1">The sequence shown here is derived from an EMBL/GenBank/DDBJ whole genome shotgun (WGS) entry which is preliminary data.</text>
</comment>
<keyword evidence="2" id="KW-1185">Reference proteome</keyword>
<dbReference type="Proteomes" id="UP000294746">
    <property type="component" value="Unassembled WGS sequence"/>
</dbReference>
<organism evidence="1 2">
    <name type="scientific">Baia soyae</name>
    <dbReference type="NCBI Taxonomy" id="1544746"/>
    <lineage>
        <taxon>Bacteria</taxon>
        <taxon>Bacillati</taxon>
        <taxon>Bacillota</taxon>
        <taxon>Bacilli</taxon>
        <taxon>Bacillales</taxon>
        <taxon>Thermoactinomycetaceae</taxon>
        <taxon>Baia</taxon>
    </lineage>
</organism>
<evidence type="ECO:0000313" key="2">
    <source>
        <dbReference type="Proteomes" id="UP000294746"/>
    </source>
</evidence>
<protein>
    <submittedName>
        <fullName evidence="1">Uncharacterized protein</fullName>
    </submittedName>
</protein>
<sequence length="57" mass="6383">MSCKYCGGSFATFVTNGVELCIYNPECLDDFMCDPKADHDYQVVFVAEEEDEFGGIE</sequence>
<dbReference type="RefSeq" id="WP_165873841.1">
    <property type="nucleotide sequence ID" value="NZ_SLXV01000064.1"/>
</dbReference>
<accession>A0A4R2RCV9</accession>
<evidence type="ECO:0000313" key="1">
    <source>
        <dbReference type="EMBL" id="TCP61242.1"/>
    </source>
</evidence>